<reference evidence="2" key="1">
    <citation type="journal article" date="2022" name="IScience">
        <title>Evolution of zygomycete secretomes and the origins of terrestrial fungal ecologies.</title>
        <authorList>
            <person name="Chang Y."/>
            <person name="Wang Y."/>
            <person name="Mondo S."/>
            <person name="Ahrendt S."/>
            <person name="Andreopoulos W."/>
            <person name="Barry K."/>
            <person name="Beard J."/>
            <person name="Benny G.L."/>
            <person name="Blankenship S."/>
            <person name="Bonito G."/>
            <person name="Cuomo C."/>
            <person name="Desiro A."/>
            <person name="Gervers K.A."/>
            <person name="Hundley H."/>
            <person name="Kuo A."/>
            <person name="LaButti K."/>
            <person name="Lang B.F."/>
            <person name="Lipzen A."/>
            <person name="O'Donnell K."/>
            <person name="Pangilinan J."/>
            <person name="Reynolds N."/>
            <person name="Sandor L."/>
            <person name="Smith M.E."/>
            <person name="Tsang A."/>
            <person name="Grigoriev I.V."/>
            <person name="Stajich J.E."/>
            <person name="Spatafora J.W."/>
        </authorList>
    </citation>
    <scope>NUCLEOTIDE SEQUENCE</scope>
    <source>
        <strain evidence="2">RSA 2281</strain>
    </source>
</reference>
<keyword evidence="1" id="KW-1133">Transmembrane helix</keyword>
<evidence type="ECO:0000313" key="3">
    <source>
        <dbReference type="Proteomes" id="UP001209540"/>
    </source>
</evidence>
<evidence type="ECO:0000313" key="2">
    <source>
        <dbReference type="EMBL" id="KAI9250428.1"/>
    </source>
</evidence>
<dbReference type="EMBL" id="JAIXMP010000032">
    <property type="protein sequence ID" value="KAI9250428.1"/>
    <property type="molecule type" value="Genomic_DNA"/>
</dbReference>
<reference evidence="2" key="2">
    <citation type="submission" date="2023-02" db="EMBL/GenBank/DDBJ databases">
        <authorList>
            <consortium name="DOE Joint Genome Institute"/>
            <person name="Mondo S.J."/>
            <person name="Chang Y."/>
            <person name="Wang Y."/>
            <person name="Ahrendt S."/>
            <person name="Andreopoulos W."/>
            <person name="Barry K."/>
            <person name="Beard J."/>
            <person name="Benny G.L."/>
            <person name="Blankenship S."/>
            <person name="Bonito G."/>
            <person name="Cuomo C."/>
            <person name="Desiro A."/>
            <person name="Gervers K.A."/>
            <person name="Hundley H."/>
            <person name="Kuo A."/>
            <person name="LaButti K."/>
            <person name="Lang B.F."/>
            <person name="Lipzen A."/>
            <person name="O'Donnell K."/>
            <person name="Pangilinan J."/>
            <person name="Reynolds N."/>
            <person name="Sandor L."/>
            <person name="Smith M.W."/>
            <person name="Tsang A."/>
            <person name="Grigoriev I.V."/>
            <person name="Stajich J.E."/>
            <person name="Spatafora J.W."/>
        </authorList>
    </citation>
    <scope>NUCLEOTIDE SEQUENCE</scope>
    <source>
        <strain evidence="2">RSA 2281</strain>
    </source>
</reference>
<gene>
    <name evidence="2" type="ORF">BDA99DRAFT_522515</name>
</gene>
<keyword evidence="3" id="KW-1185">Reference proteome</keyword>
<dbReference type="AlphaFoldDB" id="A0AAD5P9T7"/>
<proteinExistence type="predicted"/>
<feature type="transmembrane region" description="Helical" evidence="1">
    <location>
        <begin position="132"/>
        <end position="149"/>
    </location>
</feature>
<feature type="transmembrane region" description="Helical" evidence="1">
    <location>
        <begin position="228"/>
        <end position="250"/>
    </location>
</feature>
<sequence>MFFVVTSTFLSFFQSISYAIFLWETKVNHFTNYYYVWLPAIASWIHNGICLYYHIEAGREGFRHDEKILLDHSLVQITLYLKAIVILFAFWKFHRSLTNKSSFSTTTTRQQQQKHVITTLSIRHLLDPVRKYIYISASILSIGGVYYFGVRTTLDYPFPTLNTLLMVHCGHCFGLLYARLITKWCASSSSAESMKTASYQIYQCFISLLPFYTIYEAIILVFRNVLFPIPWLELPLTIVSCHIFILELFLTDSILIKKAYWPDLDEDNCVSKRKGYVNIA</sequence>
<feature type="transmembrane region" description="Helical" evidence="1">
    <location>
        <begin position="75"/>
        <end position="93"/>
    </location>
</feature>
<comment type="caution">
    <text evidence="2">The sequence shown here is derived from an EMBL/GenBank/DDBJ whole genome shotgun (WGS) entry which is preliminary data.</text>
</comment>
<feature type="transmembrane region" description="Helical" evidence="1">
    <location>
        <begin position="161"/>
        <end position="180"/>
    </location>
</feature>
<evidence type="ECO:0000256" key="1">
    <source>
        <dbReference type="SAM" id="Phobius"/>
    </source>
</evidence>
<accession>A0AAD5P9T7</accession>
<protein>
    <submittedName>
        <fullName evidence="2">Uncharacterized protein</fullName>
    </submittedName>
</protein>
<organism evidence="2 3">
    <name type="scientific">Phascolomyces articulosus</name>
    <dbReference type="NCBI Taxonomy" id="60185"/>
    <lineage>
        <taxon>Eukaryota</taxon>
        <taxon>Fungi</taxon>
        <taxon>Fungi incertae sedis</taxon>
        <taxon>Mucoromycota</taxon>
        <taxon>Mucoromycotina</taxon>
        <taxon>Mucoromycetes</taxon>
        <taxon>Mucorales</taxon>
        <taxon>Lichtheimiaceae</taxon>
        <taxon>Phascolomyces</taxon>
    </lineage>
</organism>
<keyword evidence="1" id="KW-0812">Transmembrane</keyword>
<dbReference type="Proteomes" id="UP001209540">
    <property type="component" value="Unassembled WGS sequence"/>
</dbReference>
<keyword evidence="1" id="KW-0472">Membrane</keyword>
<feature type="transmembrane region" description="Helical" evidence="1">
    <location>
        <begin position="6"/>
        <end position="23"/>
    </location>
</feature>
<feature type="transmembrane region" description="Helical" evidence="1">
    <location>
        <begin position="201"/>
        <end position="222"/>
    </location>
</feature>
<feature type="transmembrane region" description="Helical" evidence="1">
    <location>
        <begin position="35"/>
        <end position="55"/>
    </location>
</feature>
<name>A0AAD5P9T7_9FUNG</name>